<dbReference type="Proteomes" id="UP000006362">
    <property type="component" value="Plasmid pTHEAM01"/>
</dbReference>
<dbReference type="InterPro" id="IPR042525">
    <property type="entry name" value="Rad52_Rad59_Rad22_sf"/>
</dbReference>
<gene>
    <name evidence="4" type="ordered locus">Theam_1830</name>
</gene>
<organism evidence="4 5">
    <name type="scientific">Thermovibrio ammonificans (strain DSM 15698 / JCM 12110 / HB-1)</name>
    <dbReference type="NCBI Taxonomy" id="648996"/>
    <lineage>
        <taxon>Bacteria</taxon>
        <taxon>Pseudomonadati</taxon>
        <taxon>Aquificota</taxon>
        <taxon>Aquificia</taxon>
        <taxon>Desulfurobacteriales</taxon>
        <taxon>Desulfurobacteriaceae</taxon>
        <taxon>Thermovibrio</taxon>
    </lineage>
</organism>
<dbReference type="GO" id="GO:0006302">
    <property type="term" value="P:double-strand break repair"/>
    <property type="evidence" value="ECO:0007669"/>
    <property type="project" value="UniProtKB-ARBA"/>
</dbReference>
<comment type="similarity">
    <text evidence="1">Belongs to the RAD52 family.</text>
</comment>
<dbReference type="Gene3D" id="3.30.390.80">
    <property type="entry name" value="DNA repair protein Rad52/59/22"/>
    <property type="match status" value="1"/>
</dbReference>
<geneLocation type="plasmid" evidence="4 5">
    <name>pTHEAM01</name>
</geneLocation>
<keyword evidence="4" id="KW-0614">Plasmid</keyword>
<dbReference type="GO" id="GO:0006310">
    <property type="term" value="P:DNA recombination"/>
    <property type="evidence" value="ECO:0007669"/>
    <property type="project" value="UniProtKB-ARBA"/>
</dbReference>
<evidence type="ECO:0000256" key="2">
    <source>
        <dbReference type="ARBA" id="ARBA00022763"/>
    </source>
</evidence>
<protein>
    <recommendedName>
        <fullName evidence="6">Rad52/22 double-strand break repair protein</fullName>
    </recommendedName>
</protein>
<evidence type="ECO:0000313" key="5">
    <source>
        <dbReference type="Proteomes" id="UP000006362"/>
    </source>
</evidence>
<dbReference type="RefSeq" id="WP_013524990.1">
    <property type="nucleotide sequence ID" value="NC_014917.1"/>
</dbReference>
<keyword evidence="5" id="KW-1185">Reference proteome</keyword>
<evidence type="ECO:0000256" key="1">
    <source>
        <dbReference type="ARBA" id="ARBA00006638"/>
    </source>
</evidence>
<dbReference type="EMBL" id="CP002445">
    <property type="protein sequence ID" value="ADU97786.1"/>
    <property type="molecule type" value="Genomic_DNA"/>
</dbReference>
<dbReference type="OrthoDB" id="12234at2"/>
<dbReference type="InterPro" id="IPR041247">
    <property type="entry name" value="Rad52_fam"/>
</dbReference>
<keyword evidence="2" id="KW-0227">DNA damage</keyword>
<evidence type="ECO:0000313" key="4">
    <source>
        <dbReference type="EMBL" id="ADU97786.1"/>
    </source>
</evidence>
<dbReference type="Pfam" id="PF04098">
    <property type="entry name" value="Rad52_Rad22"/>
    <property type="match status" value="1"/>
</dbReference>
<accession>E8T6W3</accession>
<evidence type="ECO:0008006" key="6">
    <source>
        <dbReference type="Google" id="ProtNLM"/>
    </source>
</evidence>
<dbReference type="KEGG" id="tam:Theam_1830"/>
<sequence length="189" mass="21450">MERKLWELVEKVNKELDNQGFKVIQKIDRGKRVLYGFLPQAVFDSMNKVFGPENWGYEILDSQVQSLEGKGMNSYAFVRIKVWIKDGDVIASREAFGGSRNDNVGDALKGAITDAVQKGLAMLSVGRVAYEGELGKFYDCYNRIAEKLKSGDSAIKKAYAEFTKENGLGRLREWPLSKLLEFCEEYKIK</sequence>
<dbReference type="SUPFAM" id="SSF54768">
    <property type="entry name" value="dsRNA-binding domain-like"/>
    <property type="match status" value="1"/>
</dbReference>
<dbReference type="HOGENOM" id="CLU_1433849_0_0_0"/>
<reference evidence="4" key="1">
    <citation type="submission" date="2011-01" db="EMBL/GenBank/DDBJ databases">
        <title>Complete sequence of plasmid of Thermovibrio ammonificans HB-1.</title>
        <authorList>
            <consortium name="US DOE Joint Genome Institute"/>
            <person name="Lucas S."/>
            <person name="Copeland A."/>
            <person name="Lapidus A."/>
            <person name="Cheng J.-F."/>
            <person name="Goodwin L."/>
            <person name="Pitluck S."/>
            <person name="Davenport K."/>
            <person name="Detter J.C."/>
            <person name="Han C."/>
            <person name="Tapia R."/>
            <person name="Land M."/>
            <person name="Hauser L."/>
            <person name="Kyrpides N."/>
            <person name="Ivanova N."/>
            <person name="Ovchinnikova G."/>
            <person name="Vetriani C."/>
            <person name="Woyke T."/>
        </authorList>
    </citation>
    <scope>NUCLEOTIDE SEQUENCE [LARGE SCALE GENOMIC DNA]</scope>
    <source>
        <strain evidence="4">HB-1</strain>
        <plasmid evidence="4">pTHEAM01</plasmid>
    </source>
</reference>
<name>E8T6W3_THEA1</name>
<evidence type="ECO:0000256" key="3">
    <source>
        <dbReference type="ARBA" id="ARBA00023204"/>
    </source>
</evidence>
<proteinExistence type="inferred from homology"/>
<dbReference type="AlphaFoldDB" id="E8T6W3"/>
<keyword evidence="3" id="KW-0234">DNA repair</keyword>